<feature type="repeat" description="ANK" evidence="3">
    <location>
        <begin position="97"/>
        <end position="129"/>
    </location>
</feature>
<dbReference type="Pfam" id="PF12796">
    <property type="entry name" value="Ank_2"/>
    <property type="match status" value="4"/>
</dbReference>
<evidence type="ECO:0000256" key="2">
    <source>
        <dbReference type="ARBA" id="ARBA00023043"/>
    </source>
</evidence>
<dbReference type="PROSITE" id="PS50297">
    <property type="entry name" value="ANK_REP_REGION"/>
    <property type="match status" value="8"/>
</dbReference>
<evidence type="ECO:0000256" key="3">
    <source>
        <dbReference type="PROSITE-ProRule" id="PRU00023"/>
    </source>
</evidence>
<organism evidence="6 7">
    <name type="scientific">Hypothenemus hampei</name>
    <name type="common">Coffee berry borer</name>
    <dbReference type="NCBI Taxonomy" id="57062"/>
    <lineage>
        <taxon>Eukaryota</taxon>
        <taxon>Metazoa</taxon>
        <taxon>Ecdysozoa</taxon>
        <taxon>Arthropoda</taxon>
        <taxon>Hexapoda</taxon>
        <taxon>Insecta</taxon>
        <taxon>Pterygota</taxon>
        <taxon>Neoptera</taxon>
        <taxon>Endopterygota</taxon>
        <taxon>Coleoptera</taxon>
        <taxon>Polyphaga</taxon>
        <taxon>Cucujiformia</taxon>
        <taxon>Curculionidae</taxon>
        <taxon>Scolytinae</taxon>
        <taxon>Hypothenemus</taxon>
    </lineage>
</organism>
<dbReference type="PROSITE" id="PS50017">
    <property type="entry name" value="DEATH_DOMAIN"/>
    <property type="match status" value="1"/>
</dbReference>
<feature type="repeat" description="ANK" evidence="3">
    <location>
        <begin position="64"/>
        <end position="96"/>
    </location>
</feature>
<evidence type="ECO:0000313" key="6">
    <source>
        <dbReference type="EMBL" id="KAL1490906.1"/>
    </source>
</evidence>
<dbReference type="PANTHER" id="PTHR24141:SF1">
    <property type="entry name" value="2-5A-DEPENDENT RIBONUCLEASE"/>
    <property type="match status" value="1"/>
</dbReference>
<feature type="repeat" description="ANK" evidence="3">
    <location>
        <begin position="198"/>
        <end position="231"/>
    </location>
</feature>
<dbReference type="Proteomes" id="UP001566132">
    <property type="component" value="Unassembled WGS sequence"/>
</dbReference>
<feature type="repeat" description="ANK" evidence="3">
    <location>
        <begin position="165"/>
        <end position="197"/>
    </location>
</feature>
<evidence type="ECO:0000256" key="4">
    <source>
        <dbReference type="SAM" id="MobiDB-lite"/>
    </source>
</evidence>
<dbReference type="InterPro" id="IPR002110">
    <property type="entry name" value="Ankyrin_rpt"/>
</dbReference>
<dbReference type="PANTHER" id="PTHR24141">
    <property type="entry name" value="2-5A-DEPENDENT RIBONUCLEASE"/>
    <property type="match status" value="1"/>
</dbReference>
<feature type="repeat" description="ANK" evidence="3">
    <location>
        <begin position="331"/>
        <end position="363"/>
    </location>
</feature>
<dbReference type="PRINTS" id="PR01415">
    <property type="entry name" value="ANKYRIN"/>
</dbReference>
<feature type="repeat" description="ANK" evidence="3">
    <location>
        <begin position="298"/>
        <end position="330"/>
    </location>
</feature>
<dbReference type="PROSITE" id="PS50088">
    <property type="entry name" value="ANK_REPEAT"/>
    <property type="match status" value="8"/>
</dbReference>
<dbReference type="SMART" id="SM00248">
    <property type="entry name" value="ANK"/>
    <property type="match status" value="11"/>
</dbReference>
<feature type="repeat" description="ANK" evidence="3">
    <location>
        <begin position="232"/>
        <end position="264"/>
    </location>
</feature>
<evidence type="ECO:0000313" key="7">
    <source>
        <dbReference type="Proteomes" id="UP001566132"/>
    </source>
</evidence>
<dbReference type="Gene3D" id="1.25.40.20">
    <property type="entry name" value="Ankyrin repeat-containing domain"/>
    <property type="match status" value="5"/>
</dbReference>
<keyword evidence="2 3" id="KW-0040">ANK repeat</keyword>
<dbReference type="SUPFAM" id="SSF48403">
    <property type="entry name" value="Ankyrin repeat"/>
    <property type="match status" value="1"/>
</dbReference>
<name>A0ABD1E973_HYPHA</name>
<keyword evidence="1" id="KW-0677">Repeat</keyword>
<reference evidence="6 7" key="1">
    <citation type="submission" date="2024-05" db="EMBL/GenBank/DDBJ databases">
        <title>Genetic variation in Jamaican populations of the coffee berry borer (Hypothenemus hampei).</title>
        <authorList>
            <person name="Errbii M."/>
            <person name="Myrie A."/>
        </authorList>
    </citation>
    <scope>NUCLEOTIDE SEQUENCE [LARGE SCALE GENOMIC DNA]</scope>
    <source>
        <strain evidence="6">JA-Hopewell-2020-01-JO</strain>
        <tissue evidence="6">Whole body</tissue>
    </source>
</reference>
<protein>
    <recommendedName>
        <fullName evidence="5">Death domain-containing protein</fullName>
    </recommendedName>
</protein>
<dbReference type="InterPro" id="IPR011029">
    <property type="entry name" value="DEATH-like_dom_sf"/>
</dbReference>
<comment type="caution">
    <text evidence="6">The sequence shown here is derived from an EMBL/GenBank/DDBJ whole genome shotgun (WGS) entry which is preliminary data.</text>
</comment>
<dbReference type="InterPro" id="IPR036770">
    <property type="entry name" value="Ankyrin_rpt-contain_sf"/>
</dbReference>
<feature type="region of interest" description="Disordered" evidence="4">
    <location>
        <begin position="1"/>
        <end position="20"/>
    </location>
</feature>
<dbReference type="Gene3D" id="1.10.533.10">
    <property type="entry name" value="Death Domain, Fas"/>
    <property type="match status" value="1"/>
</dbReference>
<proteinExistence type="predicted"/>
<feature type="domain" description="Death" evidence="5">
    <location>
        <begin position="441"/>
        <end position="514"/>
    </location>
</feature>
<sequence length="534" mass="59695">MSVVNHASCPGKGASLKSTPEELERRAIIQRNDLLLHEAVIKNDTEGVRKWLREPVEVNSRNNYGRAPIHWAAARGNLEIMNILIKAQCDLQAKDKYGMQPLHMAAWHGHSEAVRVLINLGVSTHAVTKSQYTLLICAARNNHEDVIDYLLDTLEDVQIDAADEDGQTAVFHAASNGHVAIVRRLVEAGASLEKPNKENRTALHEAARNGHVEVAELLLMAKEIDIEAADSLGCTPLHLAAQYQQDRMVDILLENNANIDSQNQKGNTALHIAASLGSKGIVECLLLHGASMALQNHVGNTALHVASQSNEIEIVNILINRGADVNYLNNRLQTPIHIAAEMGHQEVCRLLLSAGADIQQRERGGRTPLYIAARGSFTAIVDMIIKTARVECPTHDQDGKLKLKLSRRWRSTSKDEGKMKEYERLKEILYKLAYKHLEPGDWKRLALHWSFTEEQIKAIEHQYNGPSSYKEHGFRMMLIWAYCLTADMNPIKELYESLVAIGKKSLADTLRKKIEQENESGRKSDQKCNKCIIC</sequence>
<evidence type="ECO:0000256" key="1">
    <source>
        <dbReference type="ARBA" id="ARBA00022737"/>
    </source>
</evidence>
<gene>
    <name evidence="6" type="ORF">ABEB36_011581</name>
</gene>
<dbReference type="InterPro" id="IPR000488">
    <property type="entry name" value="Death_dom"/>
</dbReference>
<dbReference type="AlphaFoldDB" id="A0ABD1E973"/>
<evidence type="ECO:0000259" key="5">
    <source>
        <dbReference type="PROSITE" id="PS50017"/>
    </source>
</evidence>
<keyword evidence="7" id="KW-1185">Reference proteome</keyword>
<dbReference type="EMBL" id="JBDJPC010000009">
    <property type="protein sequence ID" value="KAL1490906.1"/>
    <property type="molecule type" value="Genomic_DNA"/>
</dbReference>
<dbReference type="SUPFAM" id="SSF47986">
    <property type="entry name" value="DEATH domain"/>
    <property type="match status" value="1"/>
</dbReference>
<feature type="repeat" description="ANK" evidence="3">
    <location>
        <begin position="265"/>
        <end position="297"/>
    </location>
</feature>
<accession>A0ABD1E973</accession>
<dbReference type="CDD" id="cd01670">
    <property type="entry name" value="Death"/>
    <property type="match status" value="1"/>
</dbReference>